<sequence>MAERFYRRFYMPRPMELEMWEPYENISFQAYELLEGTAEEKLEAAMNQRDMGGFRPRGLFPLWVEQTPFPLGYDLPNFSIYEGHGDPEKHIKLFLRQCGRTAQNQALCLRQFPLSLDGIAFDWYCSLDEFVVPSWEAMKNAFIQSQYFYRWDSRFLRSARERYPQEGEVITDDEHSSVGSTNMVQISDERKVGDDNGKEIVKVCKTFLTYKRQPRNPSQGSQVPIKEGDAPKEEEQVKYDVIAHLKKIPALLSIYDALKMSPELRKSLIYALSNPDDFHEEVQGKGQKSTAICMSTVAFGDEDMYAETPDHNRPLFITGFVLNTEISQVMVDGGSAVNLLPKRALGMIGVRLSQLRPCHLVIQGFNQNEQRPMGKIKLRTKFGGIEEDTEFLVIDVNTSYNALLGRPWAHGHMAVPSTYHQCIKYPLPPPMNEGIIIADNDPFNGVEAYYADARFYKKASQNKAKGEIEGIEAQTKKTFLYIPKSQRKPGASALAPINPTSELKDAFVLPLRKTECTYVESYRKFVVPAKEKGTKPIVFHALGDVETKVQNDNPKVVETLGHKRPNYAENIREMLVKAGLDPEKVSPQTVTPFDSVLTHAQVTALEQGKPILATRERLGYQATEEEKFSVNMTVAERALDDGDEDGTFQESEHLPRKEKDKCSSRCFGEFGCLTHPT</sequence>
<keyword evidence="2" id="KW-1185">Reference proteome</keyword>
<gene>
    <name evidence="1" type="ORF">Vadar_015194</name>
</gene>
<evidence type="ECO:0000313" key="2">
    <source>
        <dbReference type="Proteomes" id="UP000828048"/>
    </source>
</evidence>
<proteinExistence type="predicted"/>
<accession>A0ACB7YN18</accession>
<name>A0ACB7YN18_9ERIC</name>
<comment type="caution">
    <text evidence="1">The sequence shown here is derived from an EMBL/GenBank/DDBJ whole genome shotgun (WGS) entry which is preliminary data.</text>
</comment>
<dbReference type="Proteomes" id="UP000828048">
    <property type="component" value="Chromosome 11"/>
</dbReference>
<reference evidence="1 2" key="1">
    <citation type="journal article" date="2021" name="Hortic Res">
        <title>High-quality reference genome and annotation aids understanding of berry development for evergreen blueberry (Vaccinium darrowii).</title>
        <authorList>
            <person name="Yu J."/>
            <person name="Hulse-Kemp A.M."/>
            <person name="Babiker E."/>
            <person name="Staton M."/>
        </authorList>
    </citation>
    <scope>NUCLEOTIDE SEQUENCE [LARGE SCALE GENOMIC DNA]</scope>
    <source>
        <strain evidence="2">cv. NJ 8807/NJ 8810</strain>
        <tissue evidence="1">Young leaf</tissue>
    </source>
</reference>
<protein>
    <submittedName>
        <fullName evidence="1">Uncharacterized protein</fullName>
    </submittedName>
</protein>
<evidence type="ECO:0000313" key="1">
    <source>
        <dbReference type="EMBL" id="KAH7854549.1"/>
    </source>
</evidence>
<organism evidence="1 2">
    <name type="scientific">Vaccinium darrowii</name>
    <dbReference type="NCBI Taxonomy" id="229202"/>
    <lineage>
        <taxon>Eukaryota</taxon>
        <taxon>Viridiplantae</taxon>
        <taxon>Streptophyta</taxon>
        <taxon>Embryophyta</taxon>
        <taxon>Tracheophyta</taxon>
        <taxon>Spermatophyta</taxon>
        <taxon>Magnoliopsida</taxon>
        <taxon>eudicotyledons</taxon>
        <taxon>Gunneridae</taxon>
        <taxon>Pentapetalae</taxon>
        <taxon>asterids</taxon>
        <taxon>Ericales</taxon>
        <taxon>Ericaceae</taxon>
        <taxon>Vaccinioideae</taxon>
        <taxon>Vaccinieae</taxon>
        <taxon>Vaccinium</taxon>
    </lineage>
</organism>
<dbReference type="EMBL" id="CM037161">
    <property type="protein sequence ID" value="KAH7854549.1"/>
    <property type="molecule type" value="Genomic_DNA"/>
</dbReference>